<dbReference type="InterPro" id="IPR050227">
    <property type="entry name" value="Rab"/>
</dbReference>
<dbReference type="InterPro" id="IPR005225">
    <property type="entry name" value="Small_GTP-bd"/>
</dbReference>
<keyword evidence="1" id="KW-0547">Nucleotide-binding</keyword>
<dbReference type="SMART" id="SM00174">
    <property type="entry name" value="RHO"/>
    <property type="match status" value="1"/>
</dbReference>
<dbReference type="NCBIfam" id="TIGR00231">
    <property type="entry name" value="small_GTP"/>
    <property type="match status" value="1"/>
</dbReference>
<dbReference type="SMART" id="SM00175">
    <property type="entry name" value="RAB"/>
    <property type="match status" value="1"/>
</dbReference>
<name>A0A0H4T616_9EURY</name>
<dbReference type="SMART" id="SM00173">
    <property type="entry name" value="RAS"/>
    <property type="match status" value="1"/>
</dbReference>
<evidence type="ECO:0000313" key="3">
    <source>
        <dbReference type="EMBL" id="AKQ03166.1"/>
    </source>
</evidence>
<dbReference type="InterPro" id="IPR027417">
    <property type="entry name" value="P-loop_NTPase"/>
</dbReference>
<dbReference type="PROSITE" id="PS51421">
    <property type="entry name" value="RAS"/>
    <property type="match status" value="1"/>
</dbReference>
<dbReference type="GO" id="GO:0003924">
    <property type="term" value="F:GTPase activity"/>
    <property type="evidence" value="ECO:0007669"/>
    <property type="project" value="InterPro"/>
</dbReference>
<dbReference type="AlphaFoldDB" id="A0A0H4T616"/>
<dbReference type="InterPro" id="IPR001806">
    <property type="entry name" value="Small_GTPase"/>
</dbReference>
<dbReference type="CDD" id="cd00154">
    <property type="entry name" value="Rab"/>
    <property type="match status" value="1"/>
</dbReference>
<dbReference type="Gene3D" id="3.40.50.300">
    <property type="entry name" value="P-loop containing nucleotide triphosphate hydrolases"/>
    <property type="match status" value="1"/>
</dbReference>
<dbReference type="SUPFAM" id="SSF52540">
    <property type="entry name" value="P-loop containing nucleoside triphosphate hydrolases"/>
    <property type="match status" value="1"/>
</dbReference>
<sequence length="187" mass="21096">MEVKRMKVKVCLVGEAAVGKTSLIRRFVLDNFDDKYIQTLGTKVSKKELASRSPDGTGELKIDMTIWDIMGQKGFRELLKEAYFYGARGILAVCDVTRKKTLEDLDDWIEGVYSVTGKIPIEFLGNKVDLKDEVQLTEDDMVQAARAYDSPFHFTSAKTGISVETAFQSLAERVAKERYARKVVPEE</sequence>
<reference evidence="3" key="1">
    <citation type="journal article" date="2015" name="ISME J.">
        <title>Aquifer environment selects for microbial species cohorts in sediment and groundwater.</title>
        <authorList>
            <person name="Hug L.A."/>
            <person name="Thomas B.C."/>
            <person name="Brown C.T."/>
            <person name="Frischkorn K.R."/>
            <person name="Williams K.H."/>
            <person name="Tringe S.G."/>
            <person name="Banfield J.F."/>
        </authorList>
    </citation>
    <scope>NUCLEOTIDE SEQUENCE</scope>
</reference>
<accession>A0A0H4T616</accession>
<dbReference type="FunFam" id="3.40.50.300:FF:001447">
    <property type="entry name" value="Ras-related protein Rab-1B"/>
    <property type="match status" value="1"/>
</dbReference>
<evidence type="ECO:0000256" key="1">
    <source>
        <dbReference type="ARBA" id="ARBA00022741"/>
    </source>
</evidence>
<organism evidence="3">
    <name type="scientific">uncultured euryarchaeote Rifle_16ft_4_minimus_37884</name>
    <dbReference type="NCBI Taxonomy" id="1665196"/>
    <lineage>
        <taxon>Archaea</taxon>
        <taxon>Methanobacteriati</taxon>
        <taxon>Methanobacteriota</taxon>
        <taxon>environmental samples</taxon>
    </lineage>
</organism>
<dbReference type="PROSITE" id="PS51419">
    <property type="entry name" value="RAB"/>
    <property type="match status" value="1"/>
</dbReference>
<dbReference type="PANTHER" id="PTHR47977">
    <property type="entry name" value="RAS-RELATED PROTEIN RAB"/>
    <property type="match status" value="1"/>
</dbReference>
<proteinExistence type="predicted"/>
<keyword evidence="2" id="KW-0342">GTP-binding</keyword>
<evidence type="ECO:0000256" key="2">
    <source>
        <dbReference type="ARBA" id="ARBA00023134"/>
    </source>
</evidence>
<dbReference type="Pfam" id="PF00071">
    <property type="entry name" value="Ras"/>
    <property type="match status" value="1"/>
</dbReference>
<dbReference type="EMBL" id="KT007008">
    <property type="protein sequence ID" value="AKQ03166.1"/>
    <property type="molecule type" value="Genomic_DNA"/>
</dbReference>
<dbReference type="PRINTS" id="PR00449">
    <property type="entry name" value="RASTRNSFRMNG"/>
</dbReference>
<protein>
    <submittedName>
        <fullName evidence="3">Small GTP-binding protein</fullName>
    </submittedName>
</protein>
<dbReference type="GO" id="GO:0005525">
    <property type="term" value="F:GTP binding"/>
    <property type="evidence" value="ECO:0007669"/>
    <property type="project" value="UniProtKB-KW"/>
</dbReference>